<dbReference type="GO" id="GO:0003735">
    <property type="term" value="F:structural constituent of ribosome"/>
    <property type="evidence" value="ECO:0007669"/>
    <property type="project" value="InterPro"/>
</dbReference>
<proteinExistence type="predicted"/>
<feature type="region of interest" description="Disordered" evidence="1">
    <location>
        <begin position="16"/>
        <end position="42"/>
    </location>
</feature>
<sequence>MSFAPRSLSVVRACGSVPRRAASQRFSSSSSSSTSTSTPPPLIASLLLSRPPLLTPTPTPLEEAYHSHSQAIEHALSSPLPLDFYFKSGSLPLRRHLVADHSYSSDIYGGRLAGSAPDVGDIPPETEYQTFDRDHWMKLDEKERGERSLERFPEEEVYCLVQSTNKKWGFPQTEVGRLEGLDEAVSQKLIGLDGSLGGKGMDSWLVTRKPVGMVKDGESTTFFLRGHILAGEPSLSSSSSYSTFAWLSAAEVEDRLRNQGDEHLWTSIKGMFGQPDPEVDAE</sequence>
<dbReference type="GeneID" id="92178181"/>
<name>A0AAW0Z4B0_9TREE</name>
<comment type="caution">
    <text evidence="3">The sequence shown here is derived from an EMBL/GenBank/DDBJ whole genome shotgun (WGS) entry which is preliminary data.</text>
</comment>
<evidence type="ECO:0000259" key="2">
    <source>
        <dbReference type="Pfam" id="PF11788"/>
    </source>
</evidence>
<dbReference type="InterPro" id="IPR021757">
    <property type="entry name" value="Ribosomal_mL46_N"/>
</dbReference>
<gene>
    <name evidence="3" type="ORF">IAR55_000922</name>
</gene>
<organism evidence="3 4">
    <name type="scientific">Kwoniella newhampshirensis</name>
    <dbReference type="NCBI Taxonomy" id="1651941"/>
    <lineage>
        <taxon>Eukaryota</taxon>
        <taxon>Fungi</taxon>
        <taxon>Dikarya</taxon>
        <taxon>Basidiomycota</taxon>
        <taxon>Agaricomycotina</taxon>
        <taxon>Tremellomycetes</taxon>
        <taxon>Tremellales</taxon>
        <taxon>Cryptococcaceae</taxon>
        <taxon>Kwoniella</taxon>
    </lineage>
</organism>
<dbReference type="Gene3D" id="3.90.79.10">
    <property type="entry name" value="Nucleoside Triphosphate Pyrophosphohydrolase"/>
    <property type="match status" value="1"/>
</dbReference>
<dbReference type="InterPro" id="IPR040008">
    <property type="entry name" value="Ribosomal_mL46"/>
</dbReference>
<dbReference type="EMBL" id="JBCAWK010000002">
    <property type="protein sequence ID" value="KAK8865775.1"/>
    <property type="molecule type" value="Genomic_DNA"/>
</dbReference>
<evidence type="ECO:0000256" key="1">
    <source>
        <dbReference type="SAM" id="MobiDB-lite"/>
    </source>
</evidence>
<dbReference type="PANTHER" id="PTHR13124">
    <property type="entry name" value="39S RIBOSOMAL PROTEIN L46, MITOCHONDRIAL PRECURSOR-RELATED"/>
    <property type="match status" value="1"/>
</dbReference>
<keyword evidence="4" id="KW-1185">Reference proteome</keyword>
<dbReference type="KEGG" id="kne:92178181"/>
<evidence type="ECO:0000313" key="4">
    <source>
        <dbReference type="Proteomes" id="UP001388673"/>
    </source>
</evidence>
<dbReference type="PANTHER" id="PTHR13124:SF12">
    <property type="entry name" value="LARGE RIBOSOMAL SUBUNIT PROTEIN ML46"/>
    <property type="match status" value="1"/>
</dbReference>
<dbReference type="RefSeq" id="XP_066805254.1">
    <property type="nucleotide sequence ID" value="XM_066944053.1"/>
</dbReference>
<accession>A0AAW0Z4B0</accession>
<reference evidence="3 4" key="1">
    <citation type="journal article" date="2024" name="bioRxiv">
        <title>Comparative genomics of Cryptococcus and Kwoniella reveals pathogenesis evolution and contrasting karyotype dynamics via intercentromeric recombination or chromosome fusion.</title>
        <authorList>
            <person name="Coelho M.A."/>
            <person name="David-Palma M."/>
            <person name="Shea T."/>
            <person name="Bowers K."/>
            <person name="McGinley-Smith S."/>
            <person name="Mohammad A.W."/>
            <person name="Gnirke A."/>
            <person name="Yurkov A.M."/>
            <person name="Nowrousian M."/>
            <person name="Sun S."/>
            <person name="Cuomo C.A."/>
            <person name="Heitman J."/>
        </authorList>
    </citation>
    <scope>NUCLEOTIDE SEQUENCE [LARGE SCALE GENOMIC DNA]</scope>
    <source>
        <strain evidence="3 4">CBS 13917</strain>
    </source>
</reference>
<feature type="compositionally biased region" description="Low complexity" evidence="1">
    <location>
        <begin position="27"/>
        <end position="42"/>
    </location>
</feature>
<dbReference type="GO" id="GO:0005762">
    <property type="term" value="C:mitochondrial large ribosomal subunit"/>
    <property type="evidence" value="ECO:0007669"/>
    <property type="project" value="TreeGrafter"/>
</dbReference>
<feature type="domain" description="Large ribosomal subunit protein mL46 N-terminal" evidence="2">
    <location>
        <begin position="42"/>
        <end position="91"/>
    </location>
</feature>
<dbReference type="AlphaFoldDB" id="A0AAW0Z4B0"/>
<dbReference type="Pfam" id="PF11788">
    <property type="entry name" value="MRP-L46"/>
    <property type="match status" value="1"/>
</dbReference>
<dbReference type="Proteomes" id="UP001388673">
    <property type="component" value="Unassembled WGS sequence"/>
</dbReference>
<evidence type="ECO:0000313" key="3">
    <source>
        <dbReference type="EMBL" id="KAK8865775.1"/>
    </source>
</evidence>
<protein>
    <recommendedName>
        <fullName evidence="2">Large ribosomal subunit protein mL46 N-terminal domain-containing protein</fullName>
    </recommendedName>
</protein>